<evidence type="ECO:0000256" key="3">
    <source>
        <dbReference type="PROSITE-ProRule" id="PRU00284"/>
    </source>
</evidence>
<evidence type="ECO:0000256" key="1">
    <source>
        <dbReference type="ARBA" id="ARBA00022481"/>
    </source>
</evidence>
<feature type="transmembrane region" description="Helical" evidence="4">
    <location>
        <begin position="192"/>
        <end position="214"/>
    </location>
</feature>
<sequence>MKNFPSSKKISINRYIYFVATILALTLGGAAAFSTYKIFDATEKLKFVIDHDVRLARAAERWSLLVQQNVARAFVRANVELGGYKASFESDFQKTSKIIGDTQQEVAALITDRNIREAFDTAVEVRKKVVAITDNIAKVKSNGTAEEIHNYIQQQYEPQVRSYLGTLATLARVASDRADLKIAELERSNRKIVAGISVVILMAMLTAALATVMLKNLIAKPLKNAIDNSRAISRGDLTVIIGEETTSEFSALSDALIAMQSSIKDIVSEIQKTTNQVNHTSGEIVDGNVNLSSRTEKQAISIEETVSTMAHLTDTVKRNADSVQEVNQLAFQASGIASAGGKAVSEVVSTMNAINESSLRIVDIISVIDGIAFQTNILALNAAVEAARAGEQGRGFAVVASEVRSLAQRSASAAKEIKSLIDDSVATVSCGSKLVEHAGVTMSEVVSSVQRVADILGEVGSAIREQSAGIVEIGQAINVIDDGIQKNAALVERSAASASSLRDQASTLSGLVHRFVCVT</sequence>
<dbReference type="Gene3D" id="1.10.287.950">
    <property type="entry name" value="Methyl-accepting chemotaxis protein"/>
    <property type="match status" value="1"/>
</dbReference>
<dbReference type="PROSITE" id="PS50885">
    <property type="entry name" value="HAMP"/>
    <property type="match status" value="1"/>
</dbReference>
<gene>
    <name evidence="7" type="ORF">RI048_21715</name>
</gene>
<dbReference type="RefSeq" id="WP_310841190.1">
    <property type="nucleotide sequence ID" value="NZ_JAVLSJ010000012.1"/>
</dbReference>
<dbReference type="PANTHER" id="PTHR43531:SF14">
    <property type="entry name" value="METHYL-ACCEPTING CHEMOTAXIS PROTEIN I-RELATED"/>
    <property type="match status" value="1"/>
</dbReference>
<accession>A0ABU2ERR4</accession>
<dbReference type="Proteomes" id="UP001246576">
    <property type="component" value="Unassembled WGS sequence"/>
</dbReference>
<reference evidence="7" key="1">
    <citation type="submission" date="2023-09" db="EMBL/GenBank/DDBJ databases">
        <title>Description of first Herbaspirillum huttiense subsp. nephrolepsisexaltata and Herbaspirillum huttiense subsp. lycopersicon.</title>
        <authorList>
            <person name="Poudel M."/>
            <person name="Sharma A."/>
            <person name="Goss E."/>
            <person name="Tapia J.H."/>
            <person name="Harmon C.M."/>
            <person name="Jones J.B."/>
        </authorList>
    </citation>
    <scope>NUCLEOTIDE SEQUENCE</scope>
    <source>
        <strain evidence="7">SE1</strain>
    </source>
</reference>
<comment type="similarity">
    <text evidence="2">Belongs to the methyl-accepting chemotaxis (MCP) protein family.</text>
</comment>
<protein>
    <submittedName>
        <fullName evidence="7">Methyl-accepting chemotaxis protein</fullName>
    </submittedName>
</protein>
<evidence type="ECO:0000313" key="8">
    <source>
        <dbReference type="Proteomes" id="UP001246576"/>
    </source>
</evidence>
<evidence type="ECO:0000313" key="7">
    <source>
        <dbReference type="EMBL" id="MDR9850864.1"/>
    </source>
</evidence>
<dbReference type="PRINTS" id="PR00260">
    <property type="entry name" value="CHEMTRNSDUCR"/>
</dbReference>
<dbReference type="EMBL" id="JAVLSJ010000012">
    <property type="protein sequence ID" value="MDR9850864.1"/>
    <property type="molecule type" value="Genomic_DNA"/>
</dbReference>
<keyword evidence="8" id="KW-1185">Reference proteome</keyword>
<keyword evidence="4" id="KW-0472">Membrane</keyword>
<feature type="domain" description="HAMP" evidence="6">
    <location>
        <begin position="216"/>
        <end position="268"/>
    </location>
</feature>
<dbReference type="SMART" id="SM00283">
    <property type="entry name" value="MA"/>
    <property type="match status" value="1"/>
</dbReference>
<dbReference type="Pfam" id="PF00015">
    <property type="entry name" value="MCPsignal"/>
    <property type="match status" value="1"/>
</dbReference>
<keyword evidence="3" id="KW-0807">Transducer</keyword>
<dbReference type="SUPFAM" id="SSF58104">
    <property type="entry name" value="Methyl-accepting chemotaxis protein (MCP) signaling domain"/>
    <property type="match status" value="1"/>
</dbReference>
<dbReference type="PROSITE" id="PS50111">
    <property type="entry name" value="CHEMOTAXIS_TRANSDUC_2"/>
    <property type="match status" value="1"/>
</dbReference>
<dbReference type="InterPro" id="IPR003660">
    <property type="entry name" value="HAMP_dom"/>
</dbReference>
<keyword evidence="4" id="KW-1133">Transmembrane helix</keyword>
<organism evidence="7 8">
    <name type="scientific">Herbaspirillum huttiense subsp. lycopersici</name>
    <dbReference type="NCBI Taxonomy" id="3074428"/>
    <lineage>
        <taxon>Bacteria</taxon>
        <taxon>Pseudomonadati</taxon>
        <taxon>Pseudomonadota</taxon>
        <taxon>Betaproteobacteria</taxon>
        <taxon>Burkholderiales</taxon>
        <taxon>Oxalobacteraceae</taxon>
        <taxon>Herbaspirillum</taxon>
    </lineage>
</organism>
<proteinExistence type="inferred from homology"/>
<dbReference type="CDD" id="cd11386">
    <property type="entry name" value="MCP_signal"/>
    <property type="match status" value="1"/>
</dbReference>
<dbReference type="SMART" id="SM00304">
    <property type="entry name" value="HAMP"/>
    <property type="match status" value="1"/>
</dbReference>
<dbReference type="InterPro" id="IPR051310">
    <property type="entry name" value="MCP_chemotaxis"/>
</dbReference>
<evidence type="ECO:0000256" key="4">
    <source>
        <dbReference type="SAM" id="Phobius"/>
    </source>
</evidence>
<evidence type="ECO:0000259" key="5">
    <source>
        <dbReference type="PROSITE" id="PS50111"/>
    </source>
</evidence>
<dbReference type="InterPro" id="IPR004089">
    <property type="entry name" value="MCPsignal_dom"/>
</dbReference>
<evidence type="ECO:0000256" key="2">
    <source>
        <dbReference type="ARBA" id="ARBA00029447"/>
    </source>
</evidence>
<keyword evidence="1" id="KW-0488">Methylation</keyword>
<name>A0ABU2ERR4_9BURK</name>
<feature type="domain" description="Methyl-accepting transducer" evidence="5">
    <location>
        <begin position="273"/>
        <end position="502"/>
    </location>
</feature>
<dbReference type="InterPro" id="IPR004090">
    <property type="entry name" value="Chemotax_Me-accpt_rcpt"/>
</dbReference>
<evidence type="ECO:0000259" key="6">
    <source>
        <dbReference type="PROSITE" id="PS50885"/>
    </source>
</evidence>
<keyword evidence="4" id="KW-0812">Transmembrane</keyword>
<dbReference type="PANTHER" id="PTHR43531">
    <property type="entry name" value="PROTEIN ICFG"/>
    <property type="match status" value="1"/>
</dbReference>
<comment type="caution">
    <text evidence="7">The sequence shown here is derived from an EMBL/GenBank/DDBJ whole genome shotgun (WGS) entry which is preliminary data.</text>
</comment>